<dbReference type="EMBL" id="VUJX02000001">
    <property type="protein sequence ID" value="KAL0944650.1"/>
    <property type="molecule type" value="Genomic_DNA"/>
</dbReference>
<keyword evidence="2" id="KW-1185">Reference proteome</keyword>
<dbReference type="Proteomes" id="UP000805649">
    <property type="component" value="Unassembled WGS sequence"/>
</dbReference>
<proteinExistence type="predicted"/>
<sequence length="52" mass="5825">MYIPILPSAICYRIRLSRQRAPLPAHSHLNHPSFASPIKFGTLHSARPLMGC</sequence>
<protein>
    <submittedName>
        <fullName evidence="1">Uncharacterized protein</fullName>
    </submittedName>
</protein>
<gene>
    <name evidence="1" type="ORF">CTRU02_202537</name>
</gene>
<organism evidence="1 2">
    <name type="scientific">Colletotrichum truncatum</name>
    <name type="common">Anthracnose fungus</name>
    <name type="synonym">Colletotrichum capsici</name>
    <dbReference type="NCBI Taxonomy" id="5467"/>
    <lineage>
        <taxon>Eukaryota</taxon>
        <taxon>Fungi</taxon>
        <taxon>Dikarya</taxon>
        <taxon>Ascomycota</taxon>
        <taxon>Pezizomycotina</taxon>
        <taxon>Sordariomycetes</taxon>
        <taxon>Hypocreomycetidae</taxon>
        <taxon>Glomerellales</taxon>
        <taxon>Glomerellaceae</taxon>
        <taxon>Colletotrichum</taxon>
        <taxon>Colletotrichum truncatum species complex</taxon>
    </lineage>
</organism>
<comment type="caution">
    <text evidence="1">The sequence shown here is derived from an EMBL/GenBank/DDBJ whole genome shotgun (WGS) entry which is preliminary data.</text>
</comment>
<reference evidence="1 2" key="1">
    <citation type="journal article" date="2020" name="Phytopathology">
        <title>Genome Sequence Resources of Colletotrichum truncatum, C. plurivorum, C. musicola, and C. sojae: Four Species Pathogenic to Soybean (Glycine max).</title>
        <authorList>
            <person name="Rogerio F."/>
            <person name="Boufleur T.R."/>
            <person name="Ciampi-Guillardi M."/>
            <person name="Sukno S.A."/>
            <person name="Thon M.R."/>
            <person name="Massola Junior N.S."/>
            <person name="Baroncelli R."/>
        </authorList>
    </citation>
    <scope>NUCLEOTIDE SEQUENCE [LARGE SCALE GENOMIC DNA]</scope>
    <source>
        <strain evidence="1 2">CMES1059</strain>
    </source>
</reference>
<evidence type="ECO:0000313" key="1">
    <source>
        <dbReference type="EMBL" id="KAL0944650.1"/>
    </source>
</evidence>
<name>A0ACC3ZKM6_COLTU</name>
<accession>A0ACC3ZKM6</accession>
<evidence type="ECO:0000313" key="2">
    <source>
        <dbReference type="Proteomes" id="UP000805649"/>
    </source>
</evidence>